<comment type="caution">
    <text evidence="1">The sequence shown here is derived from an EMBL/GenBank/DDBJ whole genome shotgun (WGS) entry which is preliminary data.</text>
</comment>
<gene>
    <name evidence="1" type="ORF">JOF46_004483</name>
</gene>
<evidence type="ECO:0000313" key="1">
    <source>
        <dbReference type="EMBL" id="MBP2376494.1"/>
    </source>
</evidence>
<name>A0ABS4WLQ9_9MICC</name>
<dbReference type="EMBL" id="JAGIOE010000002">
    <property type="protein sequence ID" value="MBP2376494.1"/>
    <property type="molecule type" value="Genomic_DNA"/>
</dbReference>
<protein>
    <submittedName>
        <fullName evidence="1">Uncharacterized protein</fullName>
    </submittedName>
</protein>
<dbReference type="PANTHER" id="PTHR10632">
    <property type="entry name" value="SULFIDE:QUINONE OXIDOREDUCTASE"/>
    <property type="match status" value="1"/>
</dbReference>
<accession>A0ABS4WLQ9</accession>
<sequence length="82" mass="9436">MKDSAAPAARYGGYASCPLTTARNKMLLAEFDYTMKPTPSIPLIDTTHERRDMWLLKRYGLPYMYWNLILKGRASNVRPLII</sequence>
<dbReference type="InterPro" id="IPR015904">
    <property type="entry name" value="Sulphide_quinone_reductase"/>
</dbReference>
<reference evidence="1 2" key="1">
    <citation type="submission" date="2021-03" db="EMBL/GenBank/DDBJ databases">
        <title>Sequencing the genomes of 1000 actinobacteria strains.</title>
        <authorList>
            <person name="Klenk H.-P."/>
        </authorList>
    </citation>
    <scope>NUCLEOTIDE SEQUENCE [LARGE SCALE GENOMIC DNA]</scope>
    <source>
        <strain evidence="1 2">DSM 15454</strain>
    </source>
</reference>
<dbReference type="PANTHER" id="PTHR10632:SF2">
    <property type="entry name" value="SULFIDE:QUINONE OXIDOREDUCTASE, MITOCHONDRIAL"/>
    <property type="match status" value="1"/>
</dbReference>
<proteinExistence type="predicted"/>
<evidence type="ECO:0000313" key="2">
    <source>
        <dbReference type="Proteomes" id="UP000766570"/>
    </source>
</evidence>
<dbReference type="RefSeq" id="WP_245348772.1">
    <property type="nucleotide sequence ID" value="NZ_JAGIOE010000002.1"/>
</dbReference>
<organism evidence="1 2">
    <name type="scientific">Paeniglutamicibacter psychrophenolicus</name>
    <dbReference type="NCBI Taxonomy" id="257454"/>
    <lineage>
        <taxon>Bacteria</taxon>
        <taxon>Bacillati</taxon>
        <taxon>Actinomycetota</taxon>
        <taxon>Actinomycetes</taxon>
        <taxon>Micrococcales</taxon>
        <taxon>Micrococcaceae</taxon>
        <taxon>Paeniglutamicibacter</taxon>
    </lineage>
</organism>
<dbReference type="Proteomes" id="UP000766570">
    <property type="component" value="Unassembled WGS sequence"/>
</dbReference>
<keyword evidence="2" id="KW-1185">Reference proteome</keyword>